<evidence type="ECO:0000256" key="1">
    <source>
        <dbReference type="ARBA" id="ARBA00022676"/>
    </source>
</evidence>
<dbReference type="GO" id="GO:0017061">
    <property type="term" value="F:S-methyl-5-thioadenosine phosphorylase activity"/>
    <property type="evidence" value="ECO:0007669"/>
    <property type="project" value="InterPro"/>
</dbReference>
<dbReference type="NCBIfam" id="NF006599">
    <property type="entry name" value="PRK09136.1"/>
    <property type="match status" value="1"/>
</dbReference>
<dbReference type="HAMAP" id="MF_01963">
    <property type="entry name" value="MTAP"/>
    <property type="match status" value="1"/>
</dbReference>
<dbReference type="FunFam" id="3.40.50.1580:FF:000012">
    <property type="entry name" value="Probable 6-oxopurine nucleoside phosphorylase"/>
    <property type="match status" value="1"/>
</dbReference>
<sequence length="279" mass="31393">MLAIIGGSGLYKVEGLEVLQELEVKTPFGEPSSPIIKAKYKDYTLFFLARHGRRHQYPPHKVPYRANVWALKTLGVKYVIGVNAVGGINKFLKAGDFVIVDQFLDFTKGRTYTFYEGKFSPSCEGKGKYEKLLLQKKVVHIDVTEPFCPTIRGILKEVLTEKGFPYHYGGTYVATEGPRLETAAEIRMFTLLGCDVVGMTMVPEVVLAKELEMHYAGLCVVTNPAAGLKDEKLTSEEVINLMRQKEEQIKEVILQTAERVYNNRNWKCQCESTLQGAEV</sequence>
<evidence type="ECO:0000256" key="3">
    <source>
        <dbReference type="ARBA" id="ARBA00022726"/>
    </source>
</evidence>
<comment type="pathway">
    <text evidence="4">Purine metabolism; purine nucleoside salvage.</text>
</comment>
<keyword evidence="1 4" id="KW-0328">Glycosyltransferase</keyword>
<name>A0A9D1CGN6_AQUAO</name>
<dbReference type="GO" id="GO:0005829">
    <property type="term" value="C:cytosol"/>
    <property type="evidence" value="ECO:0007669"/>
    <property type="project" value="TreeGrafter"/>
</dbReference>
<feature type="domain" description="Nucleoside phosphorylase" evidence="5">
    <location>
        <begin position="2"/>
        <end position="255"/>
    </location>
</feature>
<comment type="miscellaneous">
    <text evidence="4">Although this enzyme belongs to the family of MTA phosphorylases based on sequence homology, it has been shown that conserved amino acid substitutions in the substrate binding pocket convert the substrate specificity of this enzyme from 6-aminopurines to 6-oxopurines.</text>
</comment>
<dbReference type="Proteomes" id="UP000606463">
    <property type="component" value="Unassembled WGS sequence"/>
</dbReference>
<dbReference type="InterPro" id="IPR010044">
    <property type="entry name" value="MTAP"/>
</dbReference>
<dbReference type="NCBIfam" id="TIGR01694">
    <property type="entry name" value="MTAP"/>
    <property type="match status" value="1"/>
</dbReference>
<keyword evidence="2 4" id="KW-0808">Transferase</keyword>
<dbReference type="InterPro" id="IPR018099">
    <property type="entry name" value="Purine_phosphorylase-2_CS"/>
</dbReference>
<dbReference type="EMBL" id="DQVE01000051">
    <property type="protein sequence ID" value="HIP98723.1"/>
    <property type="molecule type" value="Genomic_DNA"/>
</dbReference>
<dbReference type="GO" id="GO:0019509">
    <property type="term" value="P:L-methionine salvage from methylthioadenosine"/>
    <property type="evidence" value="ECO:0007669"/>
    <property type="project" value="TreeGrafter"/>
</dbReference>
<comment type="caution">
    <text evidence="4">Lacks conserved residue(s) required for the propagation of feature annotation.</text>
</comment>
<dbReference type="InterPro" id="IPR035994">
    <property type="entry name" value="Nucleoside_phosphorylase_sf"/>
</dbReference>
<dbReference type="SUPFAM" id="SSF53167">
    <property type="entry name" value="Purine and uridine phosphorylases"/>
    <property type="match status" value="1"/>
</dbReference>
<evidence type="ECO:0000256" key="2">
    <source>
        <dbReference type="ARBA" id="ARBA00022679"/>
    </source>
</evidence>
<evidence type="ECO:0000313" key="6">
    <source>
        <dbReference type="EMBL" id="HIP98723.1"/>
    </source>
</evidence>
<comment type="function">
    <text evidence="4">Purine nucleoside phosphorylase which is highly specific for 6-oxopurine nucleosides. Cleaves guanosine or inosine to respective bases and sugar-1-phosphate molecules. Involved in purine salvage.</text>
</comment>
<gene>
    <name evidence="6" type="primary">mtnP</name>
    <name evidence="6" type="ORF">EYH37_05120</name>
</gene>
<feature type="binding site" evidence="4">
    <location>
        <position position="199"/>
    </location>
    <ligand>
        <name>substrate</name>
    </ligand>
</feature>
<protein>
    <recommendedName>
        <fullName evidence="4">Probable 6-oxopurine nucleoside phosphorylase</fullName>
        <ecNumber evidence="4">2.4.2.1</ecNumber>
    </recommendedName>
    <alternativeName>
        <fullName evidence="4">Purine nucleoside phosphorylase</fullName>
        <shortName evidence="4">PNP</shortName>
    </alternativeName>
</protein>
<reference evidence="6" key="1">
    <citation type="journal article" date="2020" name="ISME J.">
        <title>Gammaproteobacteria mediating utilization of methyl-, sulfur- and petroleum organic compounds in deep ocean hydrothermal plumes.</title>
        <authorList>
            <person name="Zhou Z."/>
            <person name="Liu Y."/>
            <person name="Pan J."/>
            <person name="Cron B.R."/>
            <person name="Toner B.M."/>
            <person name="Anantharaman K."/>
            <person name="Breier J.A."/>
            <person name="Dick G.J."/>
            <person name="Li M."/>
        </authorList>
    </citation>
    <scope>NUCLEOTIDE SEQUENCE</scope>
    <source>
        <strain evidence="6">SZUA-1501</strain>
    </source>
</reference>
<feature type="binding site" evidence="4">
    <location>
        <begin position="223"/>
        <end position="225"/>
    </location>
    <ligand>
        <name>substrate</name>
    </ligand>
</feature>
<proteinExistence type="inferred from homology"/>
<feature type="binding site" evidence="4">
    <location>
        <position position="200"/>
    </location>
    <ligand>
        <name>phosphate</name>
        <dbReference type="ChEBI" id="CHEBI:43474"/>
    </ligand>
</feature>
<comment type="caution">
    <text evidence="6">The sequence shown here is derived from an EMBL/GenBank/DDBJ whole genome shotgun (WGS) entry which is preliminary data.</text>
</comment>
<comment type="catalytic activity">
    <reaction evidence="4">
        <text>a purine D-ribonucleoside + phosphate = a purine nucleobase + alpha-D-ribose 1-phosphate</text>
        <dbReference type="Rhea" id="RHEA:19805"/>
        <dbReference type="ChEBI" id="CHEBI:26386"/>
        <dbReference type="ChEBI" id="CHEBI:43474"/>
        <dbReference type="ChEBI" id="CHEBI:57720"/>
        <dbReference type="ChEBI" id="CHEBI:142355"/>
        <dbReference type="EC" id="2.4.2.1"/>
    </reaction>
</comment>
<keyword evidence="3 4" id="KW-0660">Purine salvage</keyword>
<evidence type="ECO:0000313" key="7">
    <source>
        <dbReference type="Proteomes" id="UP000606463"/>
    </source>
</evidence>
<organism evidence="6 7">
    <name type="scientific">Aquifex aeolicus</name>
    <dbReference type="NCBI Taxonomy" id="63363"/>
    <lineage>
        <taxon>Bacteria</taxon>
        <taxon>Pseudomonadati</taxon>
        <taxon>Aquificota</taxon>
        <taxon>Aquificia</taxon>
        <taxon>Aquificales</taxon>
        <taxon>Aquificaceae</taxon>
        <taxon>Aquifex</taxon>
    </lineage>
</organism>
<feature type="site" description="Important for substrate specificity" evidence="4">
    <location>
        <position position="181"/>
    </location>
</feature>
<dbReference type="PROSITE" id="PS01240">
    <property type="entry name" value="PNP_MTAP_2"/>
    <property type="match status" value="1"/>
</dbReference>
<accession>A0A9D1CGN6</accession>
<comment type="subunit">
    <text evidence="4">Homohexamer. Dimer of a homotrimer.</text>
</comment>
<feature type="binding site" evidence="4">
    <location>
        <position position="8"/>
    </location>
    <ligand>
        <name>phosphate</name>
        <dbReference type="ChEBI" id="CHEBI:43474"/>
    </ligand>
</feature>
<evidence type="ECO:0000256" key="4">
    <source>
        <dbReference type="HAMAP-Rule" id="MF_01963"/>
    </source>
</evidence>
<dbReference type="PANTHER" id="PTHR42679">
    <property type="entry name" value="S-METHYL-5'-THIOADENOSINE PHOSPHORYLASE"/>
    <property type="match status" value="1"/>
</dbReference>
<dbReference type="PANTHER" id="PTHR42679:SF2">
    <property type="entry name" value="S-METHYL-5'-THIOADENOSINE PHOSPHORYLASE"/>
    <property type="match status" value="1"/>
</dbReference>
<dbReference type="CDD" id="cd09010">
    <property type="entry name" value="MTAP_SsMTAPII_like_MTIP"/>
    <property type="match status" value="1"/>
</dbReference>
<dbReference type="Gene3D" id="3.40.50.1580">
    <property type="entry name" value="Nucleoside phosphorylase domain"/>
    <property type="match status" value="1"/>
</dbReference>
<dbReference type="Pfam" id="PF01048">
    <property type="entry name" value="PNP_UDP_1"/>
    <property type="match status" value="1"/>
</dbReference>
<comment type="similarity">
    <text evidence="4">Belongs to the PNP/MTAP phosphorylase family. MTAP subfamily.</text>
</comment>
<feature type="binding site" evidence="4">
    <location>
        <begin position="50"/>
        <end position="51"/>
    </location>
    <ligand>
        <name>phosphate</name>
        <dbReference type="ChEBI" id="CHEBI:43474"/>
    </ligand>
</feature>
<evidence type="ECO:0000259" key="5">
    <source>
        <dbReference type="Pfam" id="PF01048"/>
    </source>
</evidence>
<dbReference type="InterPro" id="IPR000845">
    <property type="entry name" value="Nucleoside_phosphorylase_d"/>
</dbReference>
<dbReference type="AlphaFoldDB" id="A0A9D1CGN6"/>
<dbReference type="GO" id="GO:0006166">
    <property type="term" value="P:purine ribonucleoside salvage"/>
    <property type="evidence" value="ECO:0007669"/>
    <property type="project" value="UniProtKB-UniRule"/>
</dbReference>
<feature type="site" description="Important for substrate specificity" evidence="4">
    <location>
        <position position="235"/>
    </location>
</feature>
<dbReference type="EC" id="2.4.2.1" evidence="4"/>